<proteinExistence type="predicted"/>
<dbReference type="AlphaFoldDB" id="A0A0F4Z594"/>
<name>A0A0F4Z594_RASE3</name>
<dbReference type="EMBL" id="LASV01000014">
    <property type="protein sequence ID" value="KKA25694.1"/>
    <property type="molecule type" value="Genomic_DNA"/>
</dbReference>
<dbReference type="GeneID" id="25312305"/>
<keyword evidence="2" id="KW-1185">Reference proteome</keyword>
<dbReference type="Proteomes" id="UP000053958">
    <property type="component" value="Unassembled WGS sequence"/>
</dbReference>
<comment type="caution">
    <text evidence="1">The sequence shown here is derived from an EMBL/GenBank/DDBJ whole genome shotgun (WGS) entry which is preliminary data.</text>
</comment>
<accession>A0A0F4Z594</accession>
<reference evidence="1 2" key="1">
    <citation type="submission" date="2015-04" db="EMBL/GenBank/DDBJ databases">
        <authorList>
            <person name="Heijne W.H."/>
            <person name="Fedorova N.D."/>
            <person name="Nierman W.C."/>
            <person name="Vollebregt A.W."/>
            <person name="Zhao Z."/>
            <person name="Wu L."/>
            <person name="Kumar M."/>
            <person name="Stam H."/>
            <person name="van den Berg M.A."/>
            <person name="Pel H.J."/>
        </authorList>
    </citation>
    <scope>NUCLEOTIDE SEQUENCE [LARGE SCALE GENOMIC DNA]</scope>
    <source>
        <strain evidence="1 2">CBS 393.64</strain>
    </source>
</reference>
<dbReference type="RefSeq" id="XP_013332306.1">
    <property type="nucleotide sequence ID" value="XM_013476852.1"/>
</dbReference>
<sequence>MTEALCFLFQGIQVMTAFTCSASLGTIFCTLCLENLFALLKKIQKSSLRIILICGENAKKILLPRDMHSIILKLHDGERISIGDQIPRTRSRPWSIAWTRSSCVNTDRSTTAEQQTTNEEVSGCFDMVIYCQLSEGNLGSGWIRKGYSAQFIPNDQDKLPEYTYGTADVALTFKLEGNPVDLKFKFIVTVDPPLKSTDAEPVSADHFGSTQDYALLEFSVMEKREFSLLEWTDKLIENEGSTEEDMPEATKQSYCSRKYNRTTCNALFSSWTVNWVAHPNNEWENDEWHVWAAALIKCTRRLTTRLSNMSDHSASAPPCTFSEDDLELLTSPSARSDVLSYA</sequence>
<gene>
    <name evidence="1" type="ORF">T310_0250</name>
</gene>
<evidence type="ECO:0000313" key="2">
    <source>
        <dbReference type="Proteomes" id="UP000053958"/>
    </source>
</evidence>
<protein>
    <submittedName>
        <fullName evidence="1">Uncharacterized protein</fullName>
    </submittedName>
</protein>
<evidence type="ECO:0000313" key="1">
    <source>
        <dbReference type="EMBL" id="KKA25694.1"/>
    </source>
</evidence>
<organism evidence="1 2">
    <name type="scientific">Rasamsonia emersonii (strain ATCC 16479 / CBS 393.64 / IMI 116815)</name>
    <dbReference type="NCBI Taxonomy" id="1408163"/>
    <lineage>
        <taxon>Eukaryota</taxon>
        <taxon>Fungi</taxon>
        <taxon>Dikarya</taxon>
        <taxon>Ascomycota</taxon>
        <taxon>Pezizomycotina</taxon>
        <taxon>Eurotiomycetes</taxon>
        <taxon>Eurotiomycetidae</taxon>
        <taxon>Eurotiales</taxon>
        <taxon>Trichocomaceae</taxon>
        <taxon>Rasamsonia</taxon>
    </lineage>
</organism>